<evidence type="ECO:0000256" key="3">
    <source>
        <dbReference type="ARBA" id="ARBA00022723"/>
    </source>
</evidence>
<evidence type="ECO:0000259" key="11">
    <source>
        <dbReference type="PROSITE" id="PS50089"/>
    </source>
</evidence>
<sequence length="453" mass="52464">MQAYLGQQPFSKRFLQENEGEATKTDSNQSAPSSTGQQVVFYILFVGLIAGALCMIIYLIRKCICPNAKSLFSKRPVGDVTKIHPPSQQIQEPTPSQQQISTCQTQLSTVIPFMADDDETAHSSFLSVNSQQMHSPARPRQMLQEVQQTSQPAQTVLPGNHRIEKNIIDRNEDETQRKKQRAKRRNRREERKNDISSQFDSFDGSSKNSHFPGQNGDRIAMELEIKHMQFCRKFPRKRYTEVKEMLFKLRDKSFLPKECQICWKSINNRDFCRVLPCMHVLHQPCIDSFFQDLKACPICHVDLTDDNCFIDQYDLMQSIHVDNEHFFSEHLARNAAWHDAVIVDDMCPIEQLKFLRKTTGLCNIGNHADELEPRWGSQTIYQDYKQLKIIKIAADEGPPKMGRSQSESPKNFRSQNTRFSTLESSFEFADVNESYNNQKEQWMKVLKHTIKMV</sequence>
<keyword evidence="3" id="KW-0479">Metal-binding</keyword>
<dbReference type="SUPFAM" id="SSF57850">
    <property type="entry name" value="RING/U-box"/>
    <property type="match status" value="1"/>
</dbReference>
<evidence type="ECO:0000256" key="9">
    <source>
        <dbReference type="SAM" id="MobiDB-lite"/>
    </source>
</evidence>
<gene>
    <name evidence="12" type="ORF">FGO68_gene900</name>
</gene>
<evidence type="ECO:0000256" key="2">
    <source>
        <dbReference type="ARBA" id="ARBA00022692"/>
    </source>
</evidence>
<feature type="domain" description="RING-type" evidence="11">
    <location>
        <begin position="259"/>
        <end position="300"/>
    </location>
</feature>
<dbReference type="Pfam" id="PF13639">
    <property type="entry name" value="zf-RING_2"/>
    <property type="match status" value="1"/>
</dbReference>
<evidence type="ECO:0000256" key="5">
    <source>
        <dbReference type="ARBA" id="ARBA00022833"/>
    </source>
</evidence>
<dbReference type="PANTHER" id="PTHR46539:SF9">
    <property type="entry name" value="RING-H2 FINGER PROTEIN ATL56"/>
    <property type="match status" value="1"/>
</dbReference>
<keyword evidence="7 10" id="KW-0472">Membrane</keyword>
<evidence type="ECO:0000256" key="4">
    <source>
        <dbReference type="ARBA" id="ARBA00022771"/>
    </source>
</evidence>
<evidence type="ECO:0000256" key="8">
    <source>
        <dbReference type="PROSITE-ProRule" id="PRU00175"/>
    </source>
</evidence>
<dbReference type="SMART" id="SM00184">
    <property type="entry name" value="RING"/>
    <property type="match status" value="1"/>
</dbReference>
<evidence type="ECO:0000313" key="12">
    <source>
        <dbReference type="EMBL" id="TNV79254.1"/>
    </source>
</evidence>
<feature type="compositionally biased region" description="Basic and acidic residues" evidence="9">
    <location>
        <begin position="161"/>
        <end position="177"/>
    </location>
</feature>
<keyword evidence="2 10" id="KW-0812">Transmembrane</keyword>
<name>A0A8J8NS06_HALGN</name>
<feature type="compositionally biased region" description="Polar residues" evidence="9">
    <location>
        <begin position="195"/>
        <end position="212"/>
    </location>
</feature>
<keyword evidence="6 10" id="KW-1133">Transmembrane helix</keyword>
<dbReference type="InterPro" id="IPR013083">
    <property type="entry name" value="Znf_RING/FYVE/PHD"/>
</dbReference>
<comment type="caution">
    <text evidence="12">The sequence shown here is derived from an EMBL/GenBank/DDBJ whole genome shotgun (WGS) entry which is preliminary data.</text>
</comment>
<evidence type="ECO:0000256" key="1">
    <source>
        <dbReference type="ARBA" id="ARBA00004370"/>
    </source>
</evidence>
<dbReference type="GO" id="GO:0008270">
    <property type="term" value="F:zinc ion binding"/>
    <property type="evidence" value="ECO:0007669"/>
    <property type="project" value="UniProtKB-KW"/>
</dbReference>
<evidence type="ECO:0000256" key="7">
    <source>
        <dbReference type="ARBA" id="ARBA00023136"/>
    </source>
</evidence>
<feature type="transmembrane region" description="Helical" evidence="10">
    <location>
        <begin position="39"/>
        <end position="60"/>
    </location>
</feature>
<protein>
    <recommendedName>
        <fullName evidence="11">RING-type domain-containing protein</fullName>
    </recommendedName>
</protein>
<proteinExistence type="predicted"/>
<accession>A0A8J8NS06</accession>
<dbReference type="EMBL" id="RRYP01009163">
    <property type="protein sequence ID" value="TNV79254.1"/>
    <property type="molecule type" value="Genomic_DNA"/>
</dbReference>
<evidence type="ECO:0000313" key="13">
    <source>
        <dbReference type="Proteomes" id="UP000785679"/>
    </source>
</evidence>
<dbReference type="InterPro" id="IPR001841">
    <property type="entry name" value="Znf_RING"/>
</dbReference>
<feature type="compositionally biased region" description="Polar residues" evidence="9">
    <location>
        <begin position="144"/>
        <end position="154"/>
    </location>
</feature>
<comment type="subcellular location">
    <subcellularLocation>
        <location evidence="1">Membrane</location>
    </subcellularLocation>
</comment>
<dbReference type="PANTHER" id="PTHR46539">
    <property type="entry name" value="E3 UBIQUITIN-PROTEIN LIGASE ATL42"/>
    <property type="match status" value="1"/>
</dbReference>
<evidence type="ECO:0000256" key="6">
    <source>
        <dbReference type="ARBA" id="ARBA00022989"/>
    </source>
</evidence>
<keyword evidence="5" id="KW-0862">Zinc</keyword>
<dbReference type="PROSITE" id="PS50089">
    <property type="entry name" value="ZF_RING_2"/>
    <property type="match status" value="1"/>
</dbReference>
<organism evidence="12 13">
    <name type="scientific">Halteria grandinella</name>
    <dbReference type="NCBI Taxonomy" id="5974"/>
    <lineage>
        <taxon>Eukaryota</taxon>
        <taxon>Sar</taxon>
        <taxon>Alveolata</taxon>
        <taxon>Ciliophora</taxon>
        <taxon>Intramacronucleata</taxon>
        <taxon>Spirotrichea</taxon>
        <taxon>Stichotrichia</taxon>
        <taxon>Sporadotrichida</taxon>
        <taxon>Halteriidae</taxon>
        <taxon>Halteria</taxon>
    </lineage>
</organism>
<reference evidence="12" key="1">
    <citation type="submission" date="2019-06" db="EMBL/GenBank/DDBJ databases">
        <authorList>
            <person name="Zheng W."/>
        </authorList>
    </citation>
    <scope>NUCLEOTIDE SEQUENCE</scope>
    <source>
        <strain evidence="12">QDHG01</strain>
    </source>
</reference>
<dbReference type="OrthoDB" id="439844at2759"/>
<feature type="region of interest" description="Disordered" evidence="9">
    <location>
        <begin position="134"/>
        <end position="215"/>
    </location>
</feature>
<keyword evidence="4 8" id="KW-0863">Zinc-finger</keyword>
<dbReference type="Proteomes" id="UP000785679">
    <property type="component" value="Unassembled WGS sequence"/>
</dbReference>
<keyword evidence="13" id="KW-1185">Reference proteome</keyword>
<dbReference type="Gene3D" id="3.30.40.10">
    <property type="entry name" value="Zinc/RING finger domain, C3HC4 (zinc finger)"/>
    <property type="match status" value="1"/>
</dbReference>
<dbReference type="GO" id="GO:0016020">
    <property type="term" value="C:membrane"/>
    <property type="evidence" value="ECO:0007669"/>
    <property type="project" value="UniProtKB-SubCell"/>
</dbReference>
<dbReference type="AlphaFoldDB" id="A0A8J8NS06"/>
<evidence type="ECO:0000256" key="10">
    <source>
        <dbReference type="SAM" id="Phobius"/>
    </source>
</evidence>